<dbReference type="RefSeq" id="WP_207691941.1">
    <property type="nucleotide sequence ID" value="NZ_CP061799.1"/>
</dbReference>
<dbReference type="AlphaFoldDB" id="A0A975B7F9"/>
<sequence length="89" mass="10239">MKKKINYKKAPKEIAEAIEASQIIDDFLPPPANLVLKDLSVKITVDLSVPNAEFLKENAQKLGIPLKQMIKNILDNYVEYFHEKPYKVR</sequence>
<evidence type="ECO:0008006" key="3">
    <source>
        <dbReference type="Google" id="ProtNLM"/>
    </source>
</evidence>
<reference evidence="1" key="1">
    <citation type="journal article" date="2021" name="Microb. Physiol.">
        <title>Proteogenomic Insights into the Physiology of Marine, Sulfate-Reducing, Filamentous Desulfonema limicola and Desulfonema magnum.</title>
        <authorList>
            <person name="Schnaars V."/>
            <person name="Wohlbrand L."/>
            <person name="Scheve S."/>
            <person name="Hinrichs C."/>
            <person name="Reinhardt R."/>
            <person name="Rabus R."/>
        </authorList>
    </citation>
    <scope>NUCLEOTIDE SEQUENCE</scope>
    <source>
        <strain evidence="1">5ac10</strain>
    </source>
</reference>
<protein>
    <recommendedName>
        <fullName evidence="3">CopG family transcriptional regulator</fullName>
    </recommendedName>
</protein>
<gene>
    <name evidence="1" type="ORF">dnl_25720</name>
</gene>
<dbReference type="EMBL" id="CP061799">
    <property type="protein sequence ID" value="QTA80275.1"/>
    <property type="molecule type" value="Genomic_DNA"/>
</dbReference>
<keyword evidence="2" id="KW-1185">Reference proteome</keyword>
<dbReference type="KEGG" id="dli:dnl_25720"/>
<evidence type="ECO:0000313" key="1">
    <source>
        <dbReference type="EMBL" id="QTA80275.1"/>
    </source>
</evidence>
<name>A0A975B7F9_9BACT</name>
<evidence type="ECO:0000313" key="2">
    <source>
        <dbReference type="Proteomes" id="UP000663720"/>
    </source>
</evidence>
<organism evidence="1 2">
    <name type="scientific">Desulfonema limicola</name>
    <dbReference type="NCBI Taxonomy" id="45656"/>
    <lineage>
        <taxon>Bacteria</taxon>
        <taxon>Pseudomonadati</taxon>
        <taxon>Thermodesulfobacteriota</taxon>
        <taxon>Desulfobacteria</taxon>
        <taxon>Desulfobacterales</taxon>
        <taxon>Desulfococcaceae</taxon>
        <taxon>Desulfonema</taxon>
    </lineage>
</organism>
<dbReference type="Proteomes" id="UP000663720">
    <property type="component" value="Chromosome"/>
</dbReference>
<proteinExistence type="predicted"/>
<accession>A0A975B7F9</accession>